<evidence type="ECO:0000256" key="2">
    <source>
        <dbReference type="ARBA" id="ARBA00022475"/>
    </source>
</evidence>
<evidence type="ECO:0000256" key="1">
    <source>
        <dbReference type="ARBA" id="ARBA00022448"/>
    </source>
</evidence>
<comment type="similarity">
    <text evidence="7">Belongs to the ABC transporter superfamily. Spermidine/putrescine importer (TC 3.A.1.11.1) family.</text>
</comment>
<dbReference type="GO" id="GO:0005524">
    <property type="term" value="F:ATP binding"/>
    <property type="evidence" value="ECO:0007669"/>
    <property type="project" value="UniProtKB-KW"/>
</dbReference>
<comment type="function">
    <text evidence="7">Part of the ABC transporter complex PotABCD involved in spermidine/putrescine import. Responsible for energy coupling to the transport system.</text>
</comment>
<accession>A0ABV7GSB7</accession>
<dbReference type="EC" id="7.6.2.11" evidence="7"/>
<dbReference type="SUPFAM" id="SSF50331">
    <property type="entry name" value="MOP-like"/>
    <property type="match status" value="1"/>
</dbReference>
<comment type="subunit">
    <text evidence="7">The complex is composed of two ATP-binding proteins (PotA), two transmembrane proteins (PotB and PotC) and a solute-binding protein (PotD).</text>
</comment>
<dbReference type="InterPro" id="IPR017871">
    <property type="entry name" value="ABC_transporter-like_CS"/>
</dbReference>
<dbReference type="Pfam" id="PF08402">
    <property type="entry name" value="TOBE_2"/>
    <property type="match status" value="1"/>
</dbReference>
<dbReference type="InterPro" id="IPR013611">
    <property type="entry name" value="Transp-assoc_OB_typ2"/>
</dbReference>
<organism evidence="9 10">
    <name type="scientific">Psychromarinibacter halotolerans</name>
    <dbReference type="NCBI Taxonomy" id="1775175"/>
    <lineage>
        <taxon>Bacteria</taxon>
        <taxon>Pseudomonadati</taxon>
        <taxon>Pseudomonadota</taxon>
        <taxon>Alphaproteobacteria</taxon>
        <taxon>Rhodobacterales</taxon>
        <taxon>Paracoccaceae</taxon>
        <taxon>Psychromarinibacter</taxon>
    </lineage>
</organism>
<dbReference type="Gene3D" id="3.40.50.300">
    <property type="entry name" value="P-loop containing nucleotide triphosphate hydrolases"/>
    <property type="match status" value="1"/>
</dbReference>
<keyword evidence="2 7" id="KW-1003">Cell membrane</keyword>
<dbReference type="Pfam" id="PF00005">
    <property type="entry name" value="ABC_tran"/>
    <property type="match status" value="1"/>
</dbReference>
<dbReference type="EMBL" id="JBHRTB010000010">
    <property type="protein sequence ID" value="MFC3144543.1"/>
    <property type="molecule type" value="Genomic_DNA"/>
</dbReference>
<dbReference type="PANTHER" id="PTHR42781:SF4">
    <property type="entry name" value="SPERMIDINE_PUTRESCINE IMPORT ATP-BINDING PROTEIN POTA"/>
    <property type="match status" value="1"/>
</dbReference>
<evidence type="ECO:0000259" key="8">
    <source>
        <dbReference type="PROSITE" id="PS50893"/>
    </source>
</evidence>
<reference evidence="10" key="1">
    <citation type="journal article" date="2019" name="Int. J. Syst. Evol. Microbiol.">
        <title>The Global Catalogue of Microorganisms (GCM) 10K type strain sequencing project: providing services to taxonomists for standard genome sequencing and annotation.</title>
        <authorList>
            <consortium name="The Broad Institute Genomics Platform"/>
            <consortium name="The Broad Institute Genome Sequencing Center for Infectious Disease"/>
            <person name="Wu L."/>
            <person name="Ma J."/>
        </authorList>
    </citation>
    <scope>NUCLEOTIDE SEQUENCE [LARGE SCALE GENOMIC DNA]</scope>
    <source>
        <strain evidence="10">KCTC 52366</strain>
    </source>
</reference>
<keyword evidence="1 7" id="KW-0813">Transport</keyword>
<dbReference type="SUPFAM" id="SSF52540">
    <property type="entry name" value="P-loop containing nucleoside triphosphate hydrolases"/>
    <property type="match status" value="1"/>
</dbReference>
<dbReference type="PROSITE" id="PS00211">
    <property type="entry name" value="ABC_TRANSPORTER_1"/>
    <property type="match status" value="1"/>
</dbReference>
<proteinExistence type="inferred from homology"/>
<evidence type="ECO:0000256" key="7">
    <source>
        <dbReference type="RuleBase" id="RU364083"/>
    </source>
</evidence>
<keyword evidence="5 7" id="KW-1278">Translocase</keyword>
<evidence type="ECO:0000256" key="5">
    <source>
        <dbReference type="ARBA" id="ARBA00022967"/>
    </source>
</evidence>
<keyword evidence="4 7" id="KW-0067">ATP-binding</keyword>
<dbReference type="NCBIfam" id="TIGR01187">
    <property type="entry name" value="potA"/>
    <property type="match status" value="1"/>
</dbReference>
<name>A0ABV7GSB7_9RHOB</name>
<comment type="caution">
    <text evidence="9">The sequence shown here is derived from an EMBL/GenBank/DDBJ whole genome shotgun (WGS) entry which is preliminary data.</text>
</comment>
<protein>
    <recommendedName>
        <fullName evidence="7">Spermidine/putrescine import ATP-binding protein PotA</fullName>
        <ecNumber evidence="7">7.6.2.11</ecNumber>
    </recommendedName>
</protein>
<sequence>MNNADPSTALTLRSISKLYDGQAAIASMNLDVATGEFVTLLGPSGCGKSTTLGVIAGFLEPDKGEVSLYGRPLVGQPPFRRDIGVVFQDYAIFPHMTVAQNVGYGLKVRKVPAKEIDARVEEMLAMVRLDGLGHRMPQALSGGQRQRVALARALAFKPKFLLLDEPLSNLDLKLREEMRSEIVRLQREMGIATIFVTHDQSEALVMSDRIAVMQKGKVEQIGSPQNIYREPANRFVAEFIGSMNLIEGRVLESTAQDCVAEIAGGTIRARARRKFEVGERMLIAVRPEKCQVGATSQSPGVNVIAATVARKEYLGGHFEVAFTVPGGSEFLAHMGEAGLNDAAPGTKLTLTFPVDATLALPA</sequence>
<feature type="domain" description="ABC transporter" evidence="8">
    <location>
        <begin position="10"/>
        <end position="240"/>
    </location>
</feature>
<keyword evidence="6 7" id="KW-0472">Membrane</keyword>
<comment type="catalytic activity">
    <reaction evidence="7">
        <text>ATP + H2O + polyamine-[polyamine-binding protein]Side 1 = ADP + phosphate + polyamineSide 2 + [polyamine-binding protein]Side 1.</text>
        <dbReference type="EC" id="7.6.2.11"/>
    </reaction>
</comment>
<evidence type="ECO:0000256" key="3">
    <source>
        <dbReference type="ARBA" id="ARBA00022741"/>
    </source>
</evidence>
<gene>
    <name evidence="7" type="primary">potA</name>
    <name evidence="9" type="ORF">ACFOGP_17595</name>
</gene>
<dbReference type="SMART" id="SM00382">
    <property type="entry name" value="AAA"/>
    <property type="match status" value="1"/>
</dbReference>
<dbReference type="InterPro" id="IPR027417">
    <property type="entry name" value="P-loop_NTPase"/>
</dbReference>
<evidence type="ECO:0000256" key="6">
    <source>
        <dbReference type="ARBA" id="ARBA00023136"/>
    </source>
</evidence>
<dbReference type="InterPro" id="IPR003439">
    <property type="entry name" value="ABC_transporter-like_ATP-bd"/>
</dbReference>
<dbReference type="InterPro" id="IPR003593">
    <property type="entry name" value="AAA+_ATPase"/>
</dbReference>
<keyword evidence="10" id="KW-1185">Reference proteome</keyword>
<keyword evidence="3 7" id="KW-0547">Nucleotide-binding</keyword>
<dbReference type="InterPro" id="IPR005893">
    <property type="entry name" value="PotA-like"/>
</dbReference>
<dbReference type="InterPro" id="IPR008995">
    <property type="entry name" value="Mo/tungstate-bd_C_term_dom"/>
</dbReference>
<dbReference type="PANTHER" id="PTHR42781">
    <property type="entry name" value="SPERMIDINE/PUTRESCINE IMPORT ATP-BINDING PROTEIN POTA"/>
    <property type="match status" value="1"/>
</dbReference>
<evidence type="ECO:0000313" key="10">
    <source>
        <dbReference type="Proteomes" id="UP001595632"/>
    </source>
</evidence>
<dbReference type="RefSeq" id="WP_275633755.1">
    <property type="nucleotide sequence ID" value="NZ_JARGYD010000006.1"/>
</dbReference>
<evidence type="ECO:0000256" key="4">
    <source>
        <dbReference type="ARBA" id="ARBA00022840"/>
    </source>
</evidence>
<dbReference type="InterPro" id="IPR050093">
    <property type="entry name" value="ABC_SmlMolc_Importer"/>
</dbReference>
<dbReference type="Proteomes" id="UP001595632">
    <property type="component" value="Unassembled WGS sequence"/>
</dbReference>
<evidence type="ECO:0000313" key="9">
    <source>
        <dbReference type="EMBL" id="MFC3144543.1"/>
    </source>
</evidence>
<dbReference type="PROSITE" id="PS50893">
    <property type="entry name" value="ABC_TRANSPORTER_2"/>
    <property type="match status" value="1"/>
</dbReference>
<dbReference type="Gene3D" id="2.40.50.100">
    <property type="match status" value="1"/>
</dbReference>